<accession>A0A9P7RPI2</accession>
<comment type="caution">
    <text evidence="3">The sequence shown here is derived from an EMBL/GenBank/DDBJ whole genome shotgun (WGS) entry which is preliminary data.</text>
</comment>
<protein>
    <recommendedName>
        <fullName evidence="5">NAD(P)-binding protein</fullName>
    </recommendedName>
</protein>
<dbReference type="RefSeq" id="XP_043003825.1">
    <property type="nucleotide sequence ID" value="XM_043158477.1"/>
</dbReference>
<dbReference type="GO" id="GO:0016491">
    <property type="term" value="F:oxidoreductase activity"/>
    <property type="evidence" value="ECO:0007669"/>
    <property type="project" value="UniProtKB-KW"/>
</dbReference>
<dbReference type="EMBL" id="CM032189">
    <property type="protein sequence ID" value="KAG7087354.1"/>
    <property type="molecule type" value="Genomic_DNA"/>
</dbReference>
<dbReference type="CDD" id="cd05233">
    <property type="entry name" value="SDR_c"/>
    <property type="match status" value="1"/>
</dbReference>
<dbReference type="InterPro" id="IPR036291">
    <property type="entry name" value="NAD(P)-bd_dom_sf"/>
</dbReference>
<evidence type="ECO:0000313" key="4">
    <source>
        <dbReference type="Proteomes" id="UP001049176"/>
    </source>
</evidence>
<evidence type="ECO:0000313" key="3">
    <source>
        <dbReference type="EMBL" id="KAG7087354.1"/>
    </source>
</evidence>
<dbReference type="Gene3D" id="3.40.50.720">
    <property type="entry name" value="NAD(P)-binding Rossmann-like Domain"/>
    <property type="match status" value="1"/>
</dbReference>
<dbReference type="KEGG" id="more:E1B28_013329"/>
<evidence type="ECO:0000256" key="2">
    <source>
        <dbReference type="ARBA" id="ARBA00023002"/>
    </source>
</evidence>
<dbReference type="PANTHER" id="PTHR24321">
    <property type="entry name" value="DEHYDROGENASES, SHORT CHAIN"/>
    <property type="match status" value="1"/>
</dbReference>
<name>A0A9P7RPI2_9AGAR</name>
<evidence type="ECO:0008006" key="5">
    <source>
        <dbReference type="Google" id="ProtNLM"/>
    </source>
</evidence>
<dbReference type="PANTHER" id="PTHR24321:SF8">
    <property type="entry name" value="ESTRADIOL 17-BETA-DEHYDROGENASE 8-RELATED"/>
    <property type="match status" value="1"/>
</dbReference>
<dbReference type="AlphaFoldDB" id="A0A9P7RPI2"/>
<keyword evidence="2" id="KW-0560">Oxidoreductase</keyword>
<comment type="similarity">
    <text evidence="1">Belongs to the short-chain dehydrogenases/reductases (SDR) family.</text>
</comment>
<dbReference type="SUPFAM" id="SSF51735">
    <property type="entry name" value="NAD(P)-binding Rossmann-fold domains"/>
    <property type="match status" value="1"/>
</dbReference>
<sequence length="274" mass="29385">MLDLDLENVHVLITGASGGIGLATARLLLEQGAKVTAHHNMTSDILQDLQNSPSLFLVGADLTSESATKSIFGSAVERLGTVHALVVSHGLWIRDDVFLKDMPLERWKKTMDINLTSTFLVTREFLKGLEDAKARGEDPDKIDKASIVFVGSNGGRIGEAMHADYSAAKSAMMYGLTLSLKNEIVKIAPKGRVNCVAPAWVYTPMAADALKDPAIVYQSLATTPMKKFGDPFDIAAQIAILTSAKVSGHVTGQVAYVTGGMEGRLLNMKEDLQG</sequence>
<reference evidence="3" key="1">
    <citation type="journal article" date="2021" name="Genome Biol. Evol.">
        <title>The assembled and annotated genome of the fairy-ring fungus Marasmius oreades.</title>
        <authorList>
            <person name="Hiltunen M."/>
            <person name="Ament-Velasquez S.L."/>
            <person name="Johannesson H."/>
        </authorList>
    </citation>
    <scope>NUCLEOTIDE SEQUENCE</scope>
    <source>
        <strain evidence="3">03SP1</strain>
    </source>
</reference>
<dbReference type="InterPro" id="IPR002347">
    <property type="entry name" value="SDR_fam"/>
</dbReference>
<dbReference type="Pfam" id="PF00106">
    <property type="entry name" value="adh_short"/>
    <property type="match status" value="1"/>
</dbReference>
<evidence type="ECO:0000256" key="1">
    <source>
        <dbReference type="ARBA" id="ARBA00006484"/>
    </source>
</evidence>
<dbReference type="Proteomes" id="UP001049176">
    <property type="component" value="Chromosome 9"/>
</dbReference>
<dbReference type="OrthoDB" id="10253736at2759"/>
<keyword evidence="4" id="KW-1185">Reference proteome</keyword>
<gene>
    <name evidence="3" type="ORF">E1B28_013329</name>
</gene>
<organism evidence="3 4">
    <name type="scientific">Marasmius oreades</name>
    <name type="common">fairy-ring Marasmius</name>
    <dbReference type="NCBI Taxonomy" id="181124"/>
    <lineage>
        <taxon>Eukaryota</taxon>
        <taxon>Fungi</taxon>
        <taxon>Dikarya</taxon>
        <taxon>Basidiomycota</taxon>
        <taxon>Agaricomycotina</taxon>
        <taxon>Agaricomycetes</taxon>
        <taxon>Agaricomycetidae</taxon>
        <taxon>Agaricales</taxon>
        <taxon>Marasmiineae</taxon>
        <taxon>Marasmiaceae</taxon>
        <taxon>Marasmius</taxon>
    </lineage>
</organism>
<dbReference type="GeneID" id="66082404"/>
<dbReference type="PRINTS" id="PR00081">
    <property type="entry name" value="GDHRDH"/>
</dbReference>
<proteinExistence type="inferred from homology"/>